<feature type="domain" description="UspA" evidence="2">
    <location>
        <begin position="5"/>
        <end position="166"/>
    </location>
</feature>
<organism evidence="3 4">
    <name type="scientific">Pontibacter saemangeumensis</name>
    <dbReference type="NCBI Taxonomy" id="1084525"/>
    <lineage>
        <taxon>Bacteria</taxon>
        <taxon>Pseudomonadati</taxon>
        <taxon>Bacteroidota</taxon>
        <taxon>Cytophagia</taxon>
        <taxon>Cytophagales</taxon>
        <taxon>Hymenobacteraceae</taxon>
        <taxon>Pontibacter</taxon>
    </lineage>
</organism>
<dbReference type="Proteomes" id="UP001500552">
    <property type="component" value="Unassembled WGS sequence"/>
</dbReference>
<evidence type="ECO:0000256" key="1">
    <source>
        <dbReference type="ARBA" id="ARBA00008791"/>
    </source>
</evidence>
<dbReference type="PRINTS" id="PR01438">
    <property type="entry name" value="UNVRSLSTRESS"/>
</dbReference>
<accession>A0ABP8M412</accession>
<dbReference type="SUPFAM" id="SSF52402">
    <property type="entry name" value="Adenine nucleotide alpha hydrolases-like"/>
    <property type="match status" value="2"/>
</dbReference>
<keyword evidence="4" id="KW-1185">Reference proteome</keyword>
<reference evidence="4" key="1">
    <citation type="journal article" date="2019" name="Int. J. Syst. Evol. Microbiol.">
        <title>The Global Catalogue of Microorganisms (GCM) 10K type strain sequencing project: providing services to taxonomists for standard genome sequencing and annotation.</title>
        <authorList>
            <consortium name="The Broad Institute Genomics Platform"/>
            <consortium name="The Broad Institute Genome Sequencing Center for Infectious Disease"/>
            <person name="Wu L."/>
            <person name="Ma J."/>
        </authorList>
    </citation>
    <scope>NUCLEOTIDE SEQUENCE [LARGE SCALE GENOMIC DNA]</scope>
    <source>
        <strain evidence="4">JCM 17926</strain>
    </source>
</reference>
<dbReference type="Pfam" id="PF00582">
    <property type="entry name" value="Usp"/>
    <property type="match status" value="1"/>
</dbReference>
<name>A0ABP8M412_9BACT</name>
<evidence type="ECO:0000259" key="2">
    <source>
        <dbReference type="Pfam" id="PF00582"/>
    </source>
</evidence>
<proteinExistence type="inferred from homology"/>
<dbReference type="InterPro" id="IPR006016">
    <property type="entry name" value="UspA"/>
</dbReference>
<gene>
    <name evidence="3" type="ORF">GCM10023188_43080</name>
</gene>
<sequence>MLTAMKTILVPIDYSDESQNILAYALELARTISADVIVFHAFFPIMSPPASYNAADVVLALEGGKRRELEQFTHKVKEVVAHTYCLHTSLVTDTATDRRISDFDGVNISCIAKMGGPYEAIKQAIRKYNADLVVMGMQEGEALSQALLGSTTISIMQVSHVPVLALPKGVTFKGLRSVLFAADLNKLPVGADLRLLREFIKATQAKLQVLHLYRTQRQFEEFEAQDALDTLSRNFQGIDYDVSFDLSENVAAGIQKYVREQQADLLVLIPQKHTLFERLLDKSVTGKITAHPLVPLLSLPPGMLQQAADAKEKALSEE</sequence>
<comment type="similarity">
    <text evidence="1">Belongs to the universal stress protein A family.</text>
</comment>
<dbReference type="PANTHER" id="PTHR46268:SF6">
    <property type="entry name" value="UNIVERSAL STRESS PROTEIN UP12"/>
    <property type="match status" value="1"/>
</dbReference>
<dbReference type="CDD" id="cd00293">
    <property type="entry name" value="USP-like"/>
    <property type="match status" value="1"/>
</dbReference>
<dbReference type="InterPro" id="IPR014729">
    <property type="entry name" value="Rossmann-like_a/b/a_fold"/>
</dbReference>
<protein>
    <submittedName>
        <fullName evidence="3">Universal stress protein</fullName>
    </submittedName>
</protein>
<evidence type="ECO:0000313" key="3">
    <source>
        <dbReference type="EMBL" id="GAA4442880.1"/>
    </source>
</evidence>
<comment type="caution">
    <text evidence="3">The sequence shown here is derived from an EMBL/GenBank/DDBJ whole genome shotgun (WGS) entry which is preliminary data.</text>
</comment>
<dbReference type="InterPro" id="IPR006015">
    <property type="entry name" value="Universal_stress_UspA"/>
</dbReference>
<dbReference type="EMBL" id="BAABHC010000029">
    <property type="protein sequence ID" value="GAA4442880.1"/>
    <property type="molecule type" value="Genomic_DNA"/>
</dbReference>
<evidence type="ECO:0000313" key="4">
    <source>
        <dbReference type="Proteomes" id="UP001500552"/>
    </source>
</evidence>
<dbReference type="PANTHER" id="PTHR46268">
    <property type="entry name" value="STRESS RESPONSE PROTEIN NHAX"/>
    <property type="match status" value="1"/>
</dbReference>
<dbReference type="Gene3D" id="3.40.50.620">
    <property type="entry name" value="HUPs"/>
    <property type="match status" value="2"/>
</dbReference>